<keyword evidence="1" id="KW-0833">Ubl conjugation pathway</keyword>
<evidence type="ECO:0000313" key="5">
    <source>
        <dbReference type="EMBL" id="NOV36544.1"/>
    </source>
</evidence>
<dbReference type="EMBL" id="GHWJ01003807">
    <property type="protein sequence ID" value="NOV36544.1"/>
    <property type="molecule type" value="Transcribed_RNA"/>
</dbReference>
<dbReference type="InterPro" id="IPR001810">
    <property type="entry name" value="F-box_dom"/>
</dbReference>
<dbReference type="SUPFAM" id="SSF52047">
    <property type="entry name" value="RNI-like"/>
    <property type="match status" value="1"/>
</dbReference>
<dbReference type="PANTHER" id="PTHR20872">
    <property type="match status" value="1"/>
</dbReference>
<dbReference type="InterPro" id="IPR032675">
    <property type="entry name" value="LRR_dom_sf"/>
</dbReference>
<dbReference type="Gene3D" id="1.20.1280.50">
    <property type="match status" value="1"/>
</dbReference>
<dbReference type="RefSeq" id="XP_037284337.1">
    <property type="nucleotide sequence ID" value="XM_037428440.1"/>
</dbReference>
<dbReference type="GO" id="GO:0016874">
    <property type="term" value="F:ligase activity"/>
    <property type="evidence" value="ECO:0007669"/>
    <property type="project" value="UniProtKB-KW"/>
</dbReference>
<dbReference type="AlphaFoldDB" id="A0A6M2CSU5"/>
<dbReference type="PANTHER" id="PTHR20872:SF1">
    <property type="entry name" value="F-BOX DOMAIN-CONTAINING PROTEIN"/>
    <property type="match status" value="1"/>
</dbReference>
<dbReference type="VEuPathDB" id="VectorBase:LOC119177067"/>
<dbReference type="SMART" id="SM00256">
    <property type="entry name" value="FBOX"/>
    <property type="match status" value="1"/>
</dbReference>
<evidence type="ECO:0000256" key="2">
    <source>
        <dbReference type="ARBA" id="ARBA00070268"/>
    </source>
</evidence>
<accession>A0A6M2CSU5</accession>
<organism evidence="5">
    <name type="scientific">Rhipicephalus microplus</name>
    <name type="common">Cattle tick</name>
    <name type="synonym">Boophilus microplus</name>
    <dbReference type="NCBI Taxonomy" id="6941"/>
    <lineage>
        <taxon>Eukaryota</taxon>
        <taxon>Metazoa</taxon>
        <taxon>Ecdysozoa</taxon>
        <taxon>Arthropoda</taxon>
        <taxon>Chelicerata</taxon>
        <taxon>Arachnida</taxon>
        <taxon>Acari</taxon>
        <taxon>Parasitiformes</taxon>
        <taxon>Ixodida</taxon>
        <taxon>Ixodoidea</taxon>
        <taxon>Ixodidae</taxon>
        <taxon>Rhipicephalinae</taxon>
        <taxon>Rhipicephalus</taxon>
        <taxon>Boophilus</taxon>
    </lineage>
</organism>
<dbReference type="InterPro" id="IPR036047">
    <property type="entry name" value="F-box-like_dom_sf"/>
</dbReference>
<reference evidence="5" key="1">
    <citation type="submission" date="2019-09" db="EMBL/GenBank/DDBJ databases">
        <title>Organ-specific transcriptomic study of the physiology of the cattle tick, Rhipicephalus microplus.</title>
        <authorList>
            <person name="Tirloni L."/>
            <person name="Braz G."/>
            <person name="Gandara A.C.P."/>
            <person name="Sabadin G.A."/>
            <person name="da Silva R.M."/>
            <person name="Guizzo M.G."/>
            <person name="Machado J.A."/>
            <person name="Costa E.P."/>
            <person name="Gomes H.F."/>
            <person name="Moraes J."/>
            <person name="Mota M.B.S."/>
            <person name="Mesquita R.D."/>
            <person name="Alvarenga P.H."/>
            <person name="Alves F."/>
            <person name="Seixas A."/>
            <person name="da Fonseca R.N."/>
            <person name="Fogaca A."/>
            <person name="Logullo C."/>
            <person name="Tanaka A."/>
            <person name="Daffre S."/>
            <person name="Termignoni C."/>
            <person name="Vaz I.S.Jr."/>
            <person name="Oliveira P.L."/>
            <person name="Ribeiro J.M."/>
        </authorList>
    </citation>
    <scope>NUCLEOTIDE SEQUENCE</scope>
    <source>
        <strain evidence="5">Porto Alegre</strain>
    </source>
</reference>
<evidence type="ECO:0000259" key="4">
    <source>
        <dbReference type="PROSITE" id="PS50181"/>
    </source>
</evidence>
<proteinExistence type="predicted"/>
<keyword evidence="5" id="KW-0436">Ligase</keyword>
<name>A0A6M2CSU5_RHIMP</name>
<sequence>MCFFQWFVDMEGDQKIISYESLPENILLKIFMKLSLPDRLRAALTCRQWCNIFTSAAAWTTFHFRFYSRKDTRFLQCIVSYGSYLRHVVIELNQFQNVNRVNAVQALLLLAKCSSSRLSKLSIICTGENPLFYAGKEFVSALETVFGRSCSHLVQVNLSKFPMMIDSHTIDVLSKNNPQLESLNIQNDNLVCLVQPESILRLAQRCRRLRELCLHKCSLSRDVLLCFLEENRVALEHLSLQCRSEEIIASHPQDEKAQLSSELWSYVVGHLPKLRVTLHFDQTCPLVVIPLVMKPEVPCAVLRLETFTIIHEMVLQAAYNYSETLEKLILQAPPSAELESALLELSHRCSRLRALHVFCPLSVHTIDNILREHPHMKASGLYTLRSERGTDGPWATDEKVNA</sequence>
<dbReference type="PROSITE" id="PS50181">
    <property type="entry name" value="FBOX"/>
    <property type="match status" value="1"/>
</dbReference>
<dbReference type="Gene3D" id="3.80.10.10">
    <property type="entry name" value="Ribonuclease Inhibitor"/>
    <property type="match status" value="1"/>
</dbReference>
<dbReference type="OMA" id="FHFRFYG"/>
<dbReference type="OrthoDB" id="3219396at2759"/>
<evidence type="ECO:0000256" key="3">
    <source>
        <dbReference type="ARBA" id="ARBA00077971"/>
    </source>
</evidence>
<dbReference type="Pfam" id="PF12937">
    <property type="entry name" value="F-box-like"/>
    <property type="match status" value="1"/>
</dbReference>
<dbReference type="SUPFAM" id="SSF81383">
    <property type="entry name" value="F-box domain"/>
    <property type="match status" value="1"/>
</dbReference>
<dbReference type="FunFam" id="3.80.10.10:FF:000260">
    <property type="entry name" value="F-box/LRR-repeat protein 8"/>
    <property type="match status" value="1"/>
</dbReference>
<feature type="domain" description="F-box" evidence="4">
    <location>
        <begin position="16"/>
        <end position="62"/>
    </location>
</feature>
<evidence type="ECO:0000256" key="1">
    <source>
        <dbReference type="ARBA" id="ARBA00022786"/>
    </source>
</evidence>
<dbReference type="RefSeq" id="XP_037284336.1">
    <property type="nucleotide sequence ID" value="XM_037428439.1"/>
</dbReference>
<protein>
    <recommendedName>
        <fullName evidence="2">F-box/LRR-repeat protein 8</fullName>
    </recommendedName>
    <alternativeName>
        <fullName evidence="3">F-box and leucine-rich repeat protein 8</fullName>
    </alternativeName>
</protein>
<dbReference type="KEGG" id="rmp:119177067"/>